<dbReference type="Proteomes" id="UP000037510">
    <property type="component" value="Unassembled WGS sequence"/>
</dbReference>
<gene>
    <name evidence="1" type="ORF">OBRU01_09396</name>
</gene>
<evidence type="ECO:0000313" key="1">
    <source>
        <dbReference type="EMBL" id="KOB72192.1"/>
    </source>
</evidence>
<evidence type="ECO:0000313" key="2">
    <source>
        <dbReference type="Proteomes" id="UP000037510"/>
    </source>
</evidence>
<dbReference type="GO" id="GO:0006623">
    <property type="term" value="P:protein targeting to vacuole"/>
    <property type="evidence" value="ECO:0007669"/>
    <property type="project" value="TreeGrafter"/>
</dbReference>
<dbReference type="STRING" id="104452.A0A0L7L9Q2"/>
<dbReference type="GO" id="GO:0045053">
    <property type="term" value="P:protein retention in Golgi apparatus"/>
    <property type="evidence" value="ECO:0007669"/>
    <property type="project" value="TreeGrafter"/>
</dbReference>
<accession>A0A0L7L9Q2</accession>
<reference evidence="1 2" key="1">
    <citation type="journal article" date="2015" name="Genome Biol. Evol.">
        <title>The genome of winter moth (Operophtera brumata) provides a genomic perspective on sexual dimorphism and phenology.</title>
        <authorList>
            <person name="Derks M.F."/>
            <person name="Smit S."/>
            <person name="Salis L."/>
            <person name="Schijlen E."/>
            <person name="Bossers A."/>
            <person name="Mateman C."/>
            <person name="Pijl A.S."/>
            <person name="de Ridder D."/>
            <person name="Groenen M.A."/>
            <person name="Visser M.E."/>
            <person name="Megens H.J."/>
        </authorList>
    </citation>
    <scope>NUCLEOTIDE SEQUENCE [LARGE SCALE GENOMIC DNA]</scope>
    <source>
        <strain evidence="1">WM2013NL</strain>
        <tissue evidence="1">Head and thorax</tissue>
    </source>
</reference>
<dbReference type="AlphaFoldDB" id="A0A0L7L9Q2"/>
<name>A0A0L7L9Q2_OPEBR</name>
<organism evidence="1 2">
    <name type="scientific">Operophtera brumata</name>
    <name type="common">Winter moth</name>
    <name type="synonym">Phalaena brumata</name>
    <dbReference type="NCBI Taxonomy" id="104452"/>
    <lineage>
        <taxon>Eukaryota</taxon>
        <taxon>Metazoa</taxon>
        <taxon>Ecdysozoa</taxon>
        <taxon>Arthropoda</taxon>
        <taxon>Hexapoda</taxon>
        <taxon>Insecta</taxon>
        <taxon>Pterygota</taxon>
        <taxon>Neoptera</taxon>
        <taxon>Endopterygota</taxon>
        <taxon>Lepidoptera</taxon>
        <taxon>Glossata</taxon>
        <taxon>Ditrysia</taxon>
        <taxon>Geometroidea</taxon>
        <taxon>Geometridae</taxon>
        <taxon>Larentiinae</taxon>
        <taxon>Operophtera</taxon>
    </lineage>
</organism>
<dbReference type="InterPro" id="IPR026847">
    <property type="entry name" value="VPS13"/>
</dbReference>
<dbReference type="PANTHER" id="PTHR16166">
    <property type="entry name" value="VACUOLAR PROTEIN SORTING-ASSOCIATED PROTEIN VPS13"/>
    <property type="match status" value="1"/>
</dbReference>
<dbReference type="GO" id="GO:0007005">
    <property type="term" value="P:mitochondrion organization"/>
    <property type="evidence" value="ECO:0007669"/>
    <property type="project" value="TreeGrafter"/>
</dbReference>
<dbReference type="PANTHER" id="PTHR16166:SF141">
    <property type="entry name" value="INTERMEMBRANE LIPID TRANSFER PROTEIN VPS13D"/>
    <property type="match status" value="1"/>
</dbReference>
<sequence length="315" mass="33456">MAKATHKQIRLSMCTANKLEGSLSALKRRLGLTLIKFEDAAVELEPFVRAHVFDTAAFLARQMLAHFKDGVSGLLLEGNVAALLQNVTHGISNSAAKLSNDMDLFTESLGDGLERVVGDESHEETRRRIRSEASGAHLAAGLRGLGLGILGGMTSLVKHSYEGATQEGLGGFLTGVGKGLVGTVTKPVIGVLDLAAETATALRESSRRAGRGVPARARGPRCVWGAGGLLPRYCPAHAQRFLAYRCVRDTPHDIRALLSDTYLRIFTNLVSCTVVSADGGGTFVELGVRGGAAEGAYARQLYHEGVHTLHPHADL</sequence>
<keyword evidence="2" id="KW-1185">Reference proteome</keyword>
<proteinExistence type="predicted"/>
<dbReference type="EMBL" id="JTDY01002066">
    <property type="protein sequence ID" value="KOB72192.1"/>
    <property type="molecule type" value="Genomic_DNA"/>
</dbReference>
<evidence type="ECO:0008006" key="3">
    <source>
        <dbReference type="Google" id="ProtNLM"/>
    </source>
</evidence>
<comment type="caution">
    <text evidence="1">The sequence shown here is derived from an EMBL/GenBank/DDBJ whole genome shotgun (WGS) entry which is preliminary data.</text>
</comment>
<protein>
    <recommendedName>
        <fullName evidence="3">Vacuolar protein sorting-associated protein 13 DH-like domain-containing protein</fullName>
    </recommendedName>
</protein>